<evidence type="ECO:0000256" key="1">
    <source>
        <dbReference type="ARBA" id="ARBA00004651"/>
    </source>
</evidence>
<dbReference type="EMBL" id="CP022572">
    <property type="protein sequence ID" value="AZU61585.1"/>
    <property type="molecule type" value="Genomic_DNA"/>
</dbReference>
<evidence type="ECO:0000256" key="2">
    <source>
        <dbReference type="ARBA" id="ARBA00022475"/>
    </source>
</evidence>
<dbReference type="InterPro" id="IPR001851">
    <property type="entry name" value="ABC_transp_permease"/>
</dbReference>
<dbReference type="OrthoDB" id="9789927at2"/>
<dbReference type="CDD" id="cd06581">
    <property type="entry name" value="TM_PBP1_LivM_like"/>
    <property type="match status" value="1"/>
</dbReference>
<dbReference type="AlphaFoldDB" id="A0A3Q9QYA6"/>
<dbReference type="Proteomes" id="UP000282892">
    <property type="component" value="Chromosome"/>
</dbReference>
<evidence type="ECO:0000256" key="3">
    <source>
        <dbReference type="ARBA" id="ARBA00022692"/>
    </source>
</evidence>
<evidence type="ECO:0000256" key="5">
    <source>
        <dbReference type="ARBA" id="ARBA00023136"/>
    </source>
</evidence>
<dbReference type="PANTHER" id="PTHR30482:SF18">
    <property type="entry name" value="BRANCHED AMINO ACID TRANSPORT SYSTEM PERMEASE"/>
    <property type="match status" value="1"/>
</dbReference>
<evidence type="ECO:0000256" key="4">
    <source>
        <dbReference type="ARBA" id="ARBA00022989"/>
    </source>
</evidence>
<dbReference type="STRING" id="1193713.GCA_001636315_04443"/>
<dbReference type="PANTHER" id="PTHR30482">
    <property type="entry name" value="HIGH-AFFINITY BRANCHED-CHAIN AMINO ACID TRANSPORT SYSTEM PERMEASE"/>
    <property type="match status" value="1"/>
</dbReference>
<dbReference type="Pfam" id="PF02653">
    <property type="entry name" value="BPD_transp_2"/>
    <property type="match status" value="1"/>
</dbReference>
<keyword evidence="3 6" id="KW-0812">Transmembrane</keyword>
<sequence>MNKKDLKKIYKSSTMALIILPILVGLLPVVVQSNYIFTVLIMIGIYAIVCNGLTMLIGYAGQISLGHAAFYGIGAYSSAIISVTYGISPWIGMIVGMIIAAIVAVIVGIPTFKLKGHYLALATLGFGIIVFTLFKEFRDLTGGSNGFFGIPSLSLFGFEFNSDARYFYLVWFFVIVGIIFSRNIIHSRIGRALRSIEGSEIASDAVGVNIMNYKLQVFVFSAMFASLAGSLLAHYVSFINPDLFGVMTSIYFLIMVIIGGSQNIWGSMIGAAAYVALGELLKHYIPIILPNAGGEFEIVFFGLLLVVTLIYMPNGLSPQIEKVFNKFNSKKKGIQAPLQVSKKHIASGGENQ</sequence>
<feature type="transmembrane region" description="Helical" evidence="6">
    <location>
        <begin position="68"/>
        <end position="85"/>
    </location>
</feature>
<dbReference type="GO" id="GO:0015658">
    <property type="term" value="F:branched-chain amino acid transmembrane transporter activity"/>
    <property type="evidence" value="ECO:0007669"/>
    <property type="project" value="InterPro"/>
</dbReference>
<dbReference type="KEGG" id="nmk:CHR53_10040"/>
<feature type="transmembrane region" description="Helical" evidence="6">
    <location>
        <begin position="166"/>
        <end position="185"/>
    </location>
</feature>
<evidence type="ECO:0000313" key="7">
    <source>
        <dbReference type="EMBL" id="AZU61585.1"/>
    </source>
</evidence>
<comment type="subcellular location">
    <subcellularLocation>
        <location evidence="1">Cell membrane</location>
        <topology evidence="1">Multi-pass membrane protein</topology>
    </subcellularLocation>
</comment>
<keyword evidence="8" id="KW-1185">Reference proteome</keyword>
<feature type="transmembrane region" description="Helical" evidence="6">
    <location>
        <begin position="36"/>
        <end position="61"/>
    </location>
</feature>
<proteinExistence type="predicted"/>
<feature type="transmembrane region" description="Helical" evidence="6">
    <location>
        <begin position="91"/>
        <end position="109"/>
    </location>
</feature>
<keyword evidence="4 6" id="KW-1133">Transmembrane helix</keyword>
<evidence type="ECO:0000313" key="8">
    <source>
        <dbReference type="Proteomes" id="UP000282892"/>
    </source>
</evidence>
<dbReference type="InterPro" id="IPR043428">
    <property type="entry name" value="LivM-like"/>
</dbReference>
<accession>A0A3Q9QYA6</accession>
<dbReference type="GO" id="GO:0005886">
    <property type="term" value="C:plasma membrane"/>
    <property type="evidence" value="ECO:0007669"/>
    <property type="project" value="UniProtKB-SubCell"/>
</dbReference>
<dbReference type="RefSeq" id="WP_127486365.1">
    <property type="nucleotide sequence ID" value="NZ_CP022572.1"/>
</dbReference>
<keyword evidence="2" id="KW-1003">Cell membrane</keyword>
<reference evidence="7 8" key="1">
    <citation type="submission" date="2017-07" db="EMBL/GenBank/DDBJ databases">
        <title>The complete genome sequence of Bacillus mesonae strain H20-5, an efficient strain improving plant abiotic stress resistance.</title>
        <authorList>
            <person name="Kim S.Y."/>
            <person name="Song H."/>
            <person name="Sang M.K."/>
            <person name="Weon H.-Y."/>
            <person name="Song J."/>
        </authorList>
    </citation>
    <scope>NUCLEOTIDE SEQUENCE [LARGE SCALE GENOMIC DNA]</scope>
    <source>
        <strain evidence="7 8">H20-5</strain>
    </source>
</reference>
<feature type="transmembrane region" description="Helical" evidence="6">
    <location>
        <begin position="116"/>
        <end position="134"/>
    </location>
</feature>
<feature type="transmembrane region" description="Helical" evidence="6">
    <location>
        <begin position="298"/>
        <end position="316"/>
    </location>
</feature>
<organism evidence="7 8">
    <name type="scientific">Neobacillus mesonae</name>
    <dbReference type="NCBI Taxonomy" id="1193713"/>
    <lineage>
        <taxon>Bacteria</taxon>
        <taxon>Bacillati</taxon>
        <taxon>Bacillota</taxon>
        <taxon>Bacilli</taxon>
        <taxon>Bacillales</taxon>
        <taxon>Bacillaceae</taxon>
        <taxon>Neobacillus</taxon>
    </lineage>
</organism>
<protein>
    <submittedName>
        <fullName evidence="7">Branched-chain amino acid ABC transporter permease</fullName>
    </submittedName>
</protein>
<name>A0A3Q9QYA6_9BACI</name>
<feature type="transmembrane region" description="Helical" evidence="6">
    <location>
        <begin position="12"/>
        <end position="30"/>
    </location>
</feature>
<keyword evidence="5 6" id="KW-0472">Membrane</keyword>
<feature type="transmembrane region" description="Helical" evidence="6">
    <location>
        <begin position="217"/>
        <end position="238"/>
    </location>
</feature>
<gene>
    <name evidence="7" type="ORF">CHR53_10040</name>
</gene>
<evidence type="ECO:0000256" key="6">
    <source>
        <dbReference type="SAM" id="Phobius"/>
    </source>
</evidence>
<feature type="transmembrane region" description="Helical" evidence="6">
    <location>
        <begin position="250"/>
        <end position="277"/>
    </location>
</feature>